<dbReference type="RefSeq" id="WP_344841070.1">
    <property type="nucleotide sequence ID" value="NZ_BAABAA010000003.1"/>
</dbReference>
<gene>
    <name evidence="2" type="ORF">GCM10022235_30290</name>
</gene>
<evidence type="ECO:0000313" key="3">
    <source>
        <dbReference type="Proteomes" id="UP001501222"/>
    </source>
</evidence>
<evidence type="ECO:0000313" key="2">
    <source>
        <dbReference type="EMBL" id="GAA3559934.1"/>
    </source>
</evidence>
<keyword evidence="3" id="KW-1185">Reference proteome</keyword>
<comment type="caution">
    <text evidence="2">The sequence shown here is derived from an EMBL/GenBank/DDBJ whole genome shotgun (WGS) entry which is preliminary data.</text>
</comment>
<dbReference type="EMBL" id="BAABAA010000003">
    <property type="protein sequence ID" value="GAA3559934.1"/>
    <property type="molecule type" value="Genomic_DNA"/>
</dbReference>
<sequence>MSPNGTNESGHGKPTVTIYVNTREFGWEQRAISYEQVYELAFPDQPLNDGDVARIEYSRGHSGRGAGTLHPGDTVNVKPKMVFDVYVTVRS</sequence>
<dbReference type="InterPro" id="IPR027802">
    <property type="entry name" value="Multi-ubiquitin_dom"/>
</dbReference>
<evidence type="ECO:0000259" key="1">
    <source>
        <dbReference type="Pfam" id="PF14452"/>
    </source>
</evidence>
<reference evidence="3" key="1">
    <citation type="journal article" date="2019" name="Int. J. Syst. Evol. Microbiol.">
        <title>The Global Catalogue of Microorganisms (GCM) 10K type strain sequencing project: providing services to taxonomists for standard genome sequencing and annotation.</title>
        <authorList>
            <consortium name="The Broad Institute Genomics Platform"/>
            <consortium name="The Broad Institute Genome Sequencing Center for Infectious Disease"/>
            <person name="Wu L."/>
            <person name="Ma J."/>
        </authorList>
    </citation>
    <scope>NUCLEOTIDE SEQUENCE [LARGE SCALE GENOMIC DNA]</scope>
    <source>
        <strain evidence="3">JCM 16928</strain>
    </source>
</reference>
<name>A0ABP6X1V4_9ACTN</name>
<accession>A0ABP6X1V4</accession>
<dbReference type="Proteomes" id="UP001501222">
    <property type="component" value="Unassembled WGS sequence"/>
</dbReference>
<feature type="domain" description="Multi-ubiquitin" evidence="1">
    <location>
        <begin position="16"/>
        <end position="85"/>
    </location>
</feature>
<organism evidence="2 3">
    <name type="scientific">Kribbella ginsengisoli</name>
    <dbReference type="NCBI Taxonomy" id="363865"/>
    <lineage>
        <taxon>Bacteria</taxon>
        <taxon>Bacillati</taxon>
        <taxon>Actinomycetota</taxon>
        <taxon>Actinomycetes</taxon>
        <taxon>Propionibacteriales</taxon>
        <taxon>Kribbellaceae</taxon>
        <taxon>Kribbella</taxon>
    </lineage>
</organism>
<dbReference type="Pfam" id="PF14452">
    <property type="entry name" value="Multi_ubiq"/>
    <property type="match status" value="1"/>
</dbReference>
<protein>
    <recommendedName>
        <fullName evidence="1">Multi-ubiquitin domain-containing protein</fullName>
    </recommendedName>
</protein>
<proteinExistence type="predicted"/>